<feature type="domain" description="HNH nuclease" evidence="1">
    <location>
        <begin position="33"/>
        <end position="76"/>
    </location>
</feature>
<dbReference type="Pfam" id="PF13392">
    <property type="entry name" value="HNH_3"/>
    <property type="match status" value="1"/>
</dbReference>
<dbReference type="SUPFAM" id="SSF54060">
    <property type="entry name" value="His-Me finger endonucleases"/>
    <property type="match status" value="1"/>
</dbReference>
<evidence type="ECO:0000313" key="2">
    <source>
        <dbReference type="EMBL" id="EFE86071.1"/>
    </source>
</evidence>
<accession>D4CXF1</accession>
<proteinExistence type="predicted"/>
<dbReference type="HOGENOM" id="CLU_1238716_0_0_0"/>
<dbReference type="SUPFAM" id="SSF64496">
    <property type="entry name" value="DNA-binding domain of intron-encoded endonucleases"/>
    <property type="match status" value="1"/>
</dbReference>
<dbReference type="EMBL" id="ACJY01000099">
    <property type="protein sequence ID" value="EFE86071.1"/>
    <property type="molecule type" value="Genomic_DNA"/>
</dbReference>
<dbReference type="InterPro" id="IPR003647">
    <property type="entry name" value="Intron_nuc_1_rpt"/>
</dbReference>
<dbReference type="InterPro" id="IPR003615">
    <property type="entry name" value="HNH_nuc"/>
</dbReference>
<dbReference type="GeneID" id="78420770"/>
<reference evidence="2 3" key="1">
    <citation type="submission" date="2010-02" db="EMBL/GenBank/DDBJ databases">
        <authorList>
            <person name="Weinstock G."/>
            <person name="Sodergren E."/>
            <person name="Clifton S."/>
            <person name="Fulton L."/>
            <person name="Fulton B."/>
            <person name="Courtney L."/>
            <person name="Fronick C."/>
            <person name="Harrison M."/>
            <person name="Strong C."/>
            <person name="Farmer C."/>
            <person name="Delahaunty K."/>
            <person name="Markovic C."/>
            <person name="Hall O."/>
            <person name="Minx P."/>
            <person name="Tomlinson C."/>
            <person name="Mitreva M."/>
            <person name="Nelson J."/>
            <person name="Hou S."/>
            <person name="Wollam A."/>
            <person name="Pepin K.H."/>
            <person name="Johnson M."/>
            <person name="Bhonagiri V."/>
            <person name="Zhang X."/>
            <person name="Suruliraj S."/>
            <person name="Warren W."/>
            <person name="Chinwalla A."/>
            <person name="Mardis E.R."/>
            <person name="Wilson R.K."/>
        </authorList>
    </citation>
    <scope>NUCLEOTIDE SEQUENCE [LARGE SCALE GENOMIC DNA]</scope>
    <source>
        <strain evidence="2 3">ATCC 33693</strain>
    </source>
</reference>
<name>D4CXF1_9FUSO</name>
<comment type="caution">
    <text evidence="2">The sequence shown here is derived from an EMBL/GenBank/DDBJ whole genome shotgun (WGS) entry which is preliminary data.</text>
</comment>
<dbReference type="Proteomes" id="UP000003748">
    <property type="component" value="Unassembled WGS sequence"/>
</dbReference>
<dbReference type="InterPro" id="IPR044925">
    <property type="entry name" value="His-Me_finger_sf"/>
</dbReference>
<dbReference type="InterPro" id="IPR036388">
    <property type="entry name" value="WH-like_DNA-bd_sf"/>
</dbReference>
<dbReference type="Gene3D" id="3.90.75.20">
    <property type="match status" value="1"/>
</dbReference>
<protein>
    <submittedName>
        <fullName evidence="2">NUMOD1 domain protein</fullName>
    </submittedName>
</protein>
<dbReference type="AlphaFoldDB" id="D4CXF1"/>
<dbReference type="SMART" id="SM00497">
    <property type="entry name" value="IENR1"/>
    <property type="match status" value="2"/>
</dbReference>
<evidence type="ECO:0000313" key="3">
    <source>
        <dbReference type="Proteomes" id="UP000003748"/>
    </source>
</evidence>
<sequence length="223" mass="27021">MKMKKKFYIKKILKEEIINGYIYVILKNKKIRKHRLVYEIKTFMKIPKNIVINHKDGNKLNNKFENLEAITIKENTKHWYEKINNKKDLTKNFIGKNVYCYNIYEKKELFFETISKASKFLNISDKLISSVLNKKQKTTKEYIFSYKKINDIENYIKNNINFTKINNYKKTKIKAIFDNGIEKIFKDTKEAAEFFSTSKNNINRWINNKRKNSFNIKFYKIEK</sequence>
<evidence type="ECO:0000259" key="1">
    <source>
        <dbReference type="Pfam" id="PF13392"/>
    </source>
</evidence>
<organism evidence="2 3">
    <name type="scientific">Fusobacterium periodonticum ATCC 33693</name>
    <dbReference type="NCBI Taxonomy" id="546275"/>
    <lineage>
        <taxon>Bacteria</taxon>
        <taxon>Fusobacteriati</taxon>
        <taxon>Fusobacteriota</taxon>
        <taxon>Fusobacteriia</taxon>
        <taxon>Fusobacteriales</taxon>
        <taxon>Fusobacteriaceae</taxon>
        <taxon>Fusobacterium</taxon>
    </lineage>
</organism>
<dbReference type="OrthoDB" id="6631788at2"/>
<dbReference type="Gene3D" id="1.10.10.10">
    <property type="entry name" value="Winged helix-like DNA-binding domain superfamily/Winged helix DNA-binding domain"/>
    <property type="match status" value="1"/>
</dbReference>
<dbReference type="STRING" id="546275.FUSPEROL_02112"/>
<gene>
    <name evidence="2" type="ORF">FUSPEROL_02112</name>
</gene>
<dbReference type="RefSeq" id="WP_005974853.1">
    <property type="nucleotide sequence ID" value="NZ_GG665898.1"/>
</dbReference>